<comment type="caution">
    <text evidence="2">The sequence shown here is derived from an EMBL/GenBank/DDBJ whole genome shotgun (WGS) entry which is preliminary data.</text>
</comment>
<dbReference type="AlphaFoldDB" id="A0AAV7U0I9"/>
<feature type="compositionally biased region" description="Basic and acidic residues" evidence="1">
    <location>
        <begin position="176"/>
        <end position="185"/>
    </location>
</feature>
<evidence type="ECO:0000256" key="1">
    <source>
        <dbReference type="SAM" id="MobiDB-lite"/>
    </source>
</evidence>
<gene>
    <name evidence="2" type="ORF">NDU88_007130</name>
</gene>
<feature type="compositionally biased region" description="Basic and acidic residues" evidence="1">
    <location>
        <begin position="135"/>
        <end position="169"/>
    </location>
</feature>
<reference evidence="2" key="1">
    <citation type="journal article" date="2022" name="bioRxiv">
        <title>Sequencing and chromosome-scale assembly of the giantPleurodeles waltlgenome.</title>
        <authorList>
            <person name="Brown T."/>
            <person name="Elewa A."/>
            <person name="Iarovenko S."/>
            <person name="Subramanian E."/>
            <person name="Araus A.J."/>
            <person name="Petzold A."/>
            <person name="Susuki M."/>
            <person name="Suzuki K.-i.T."/>
            <person name="Hayashi T."/>
            <person name="Toyoda A."/>
            <person name="Oliveira C."/>
            <person name="Osipova E."/>
            <person name="Leigh N.D."/>
            <person name="Simon A."/>
            <person name="Yun M.H."/>
        </authorList>
    </citation>
    <scope>NUCLEOTIDE SEQUENCE</scope>
    <source>
        <strain evidence="2">20211129_DDA</strain>
        <tissue evidence="2">Liver</tissue>
    </source>
</reference>
<name>A0AAV7U0I9_PLEWA</name>
<feature type="compositionally biased region" description="Basic and acidic residues" evidence="1">
    <location>
        <begin position="266"/>
        <end position="275"/>
    </location>
</feature>
<proteinExistence type="predicted"/>
<feature type="compositionally biased region" description="Basic and acidic residues" evidence="1">
    <location>
        <begin position="59"/>
        <end position="68"/>
    </location>
</feature>
<feature type="compositionally biased region" description="Basic and acidic residues" evidence="1">
    <location>
        <begin position="19"/>
        <end position="52"/>
    </location>
</feature>
<evidence type="ECO:0000313" key="2">
    <source>
        <dbReference type="EMBL" id="KAJ1181931.1"/>
    </source>
</evidence>
<feature type="compositionally biased region" description="Basic and acidic residues" evidence="1">
    <location>
        <begin position="194"/>
        <end position="243"/>
    </location>
</feature>
<accession>A0AAV7U0I9</accession>
<keyword evidence="3" id="KW-1185">Reference proteome</keyword>
<feature type="compositionally biased region" description="Basic and acidic residues" evidence="1">
    <location>
        <begin position="77"/>
        <end position="101"/>
    </location>
</feature>
<feature type="compositionally biased region" description="Basic and acidic residues" evidence="1">
    <location>
        <begin position="284"/>
        <end position="299"/>
    </location>
</feature>
<dbReference type="Proteomes" id="UP001066276">
    <property type="component" value="Chromosome 3_2"/>
</dbReference>
<protein>
    <submittedName>
        <fullName evidence="2">Uncharacterized protein</fullName>
    </submittedName>
</protein>
<feature type="region of interest" description="Disordered" evidence="1">
    <location>
        <begin position="1"/>
        <end position="299"/>
    </location>
</feature>
<sequence>MALAGVSRPALPDLAQDTSDWRWPRGVHRGKDGLPRFLDDDDDAGAHPENSDIRVPSGTRREDGQQGRDEEEEAEEPESKESGGNHEEQEKKADDDWRHGNSEVPIEAAEQGREGKNGDTLTDPHAPGGTWLTKDTSDWRWPRGVHGGKDGLPRFLDDDDAGTHPENPDIRVPSGTRREDGQQGRDEEEDAEEPGSKESSGNHEEQEKKADDDRRHGNSEVPREAAEEGREGKNGDTLTDRHAPGGTWLTKVRSFLKDSLSINRESYGRRDEGRDGAGGGRRAAGRELGGDEEEQGKRL</sequence>
<organism evidence="2 3">
    <name type="scientific">Pleurodeles waltl</name>
    <name type="common">Iberian ribbed newt</name>
    <dbReference type="NCBI Taxonomy" id="8319"/>
    <lineage>
        <taxon>Eukaryota</taxon>
        <taxon>Metazoa</taxon>
        <taxon>Chordata</taxon>
        <taxon>Craniata</taxon>
        <taxon>Vertebrata</taxon>
        <taxon>Euteleostomi</taxon>
        <taxon>Amphibia</taxon>
        <taxon>Batrachia</taxon>
        <taxon>Caudata</taxon>
        <taxon>Salamandroidea</taxon>
        <taxon>Salamandridae</taxon>
        <taxon>Pleurodelinae</taxon>
        <taxon>Pleurodeles</taxon>
    </lineage>
</organism>
<evidence type="ECO:0000313" key="3">
    <source>
        <dbReference type="Proteomes" id="UP001066276"/>
    </source>
</evidence>
<dbReference type="EMBL" id="JANPWB010000006">
    <property type="protein sequence ID" value="KAJ1181931.1"/>
    <property type="molecule type" value="Genomic_DNA"/>
</dbReference>